<keyword evidence="1 5" id="KW-1003">Cell membrane</keyword>
<evidence type="ECO:0000313" key="7">
    <source>
        <dbReference type="Proteomes" id="UP000005316"/>
    </source>
</evidence>
<dbReference type="EMBL" id="AFPZ01000020">
    <property type="protein sequence ID" value="EGQ27181.1"/>
    <property type="molecule type" value="Genomic_DNA"/>
</dbReference>
<dbReference type="eggNOG" id="ENOG5031ZEY">
    <property type="taxonomic scope" value="Bacteria"/>
</dbReference>
<sequence>MSGLGFLTDTTHFHIFTWVVGIILFLASASMAAGTKGKKITHMILRLFYILIIVSGAALFFKYQANDSMLYGIKFLLGLLTIGFMEMTLVRGNKGKNTGLMWILFVVFLLATLFIGFKLPIGLDFFA</sequence>
<evidence type="ECO:0000256" key="4">
    <source>
        <dbReference type="ARBA" id="ARBA00023136"/>
    </source>
</evidence>
<dbReference type="STRING" id="759851.SAMN04244570_1761"/>
<keyword evidence="2 5" id="KW-0812">Transmembrane</keyword>
<keyword evidence="3 5" id="KW-1133">Transmembrane helix</keyword>
<dbReference type="GO" id="GO:0005886">
    <property type="term" value="C:plasma membrane"/>
    <property type="evidence" value="ECO:0007669"/>
    <property type="project" value="UniProtKB-SubCell"/>
</dbReference>
<feature type="transmembrane region" description="Helical" evidence="5">
    <location>
        <begin position="69"/>
        <end position="90"/>
    </location>
</feature>
<evidence type="ECO:0000256" key="5">
    <source>
        <dbReference type="HAMAP-Rule" id="MF_01536"/>
    </source>
</evidence>
<dbReference type="Pfam" id="PF07457">
    <property type="entry name" value="DUF1516"/>
    <property type="match status" value="1"/>
</dbReference>
<evidence type="ECO:0000256" key="3">
    <source>
        <dbReference type="ARBA" id="ARBA00022989"/>
    </source>
</evidence>
<comment type="caution">
    <text evidence="6">The sequence shown here is derived from an EMBL/GenBank/DDBJ whole genome shotgun (WGS) entry which is preliminary data.</text>
</comment>
<dbReference type="HOGENOM" id="CLU_146641_1_1_9"/>
<dbReference type="Proteomes" id="UP000005316">
    <property type="component" value="Unassembled WGS sequence"/>
</dbReference>
<name>F9DPY8_9BACL</name>
<evidence type="ECO:0000256" key="1">
    <source>
        <dbReference type="ARBA" id="ARBA00022475"/>
    </source>
</evidence>
<comment type="similarity">
    <text evidence="5">Belongs to the UPF0344 family.</text>
</comment>
<proteinExistence type="inferred from homology"/>
<organism evidence="6 7">
    <name type="scientific">Sporosarcina newyorkensis 2681</name>
    <dbReference type="NCBI Taxonomy" id="1027292"/>
    <lineage>
        <taxon>Bacteria</taxon>
        <taxon>Bacillati</taxon>
        <taxon>Bacillota</taxon>
        <taxon>Bacilli</taxon>
        <taxon>Bacillales</taxon>
        <taxon>Caryophanaceae</taxon>
        <taxon>Sporosarcina</taxon>
    </lineage>
</organism>
<feature type="transmembrane region" description="Helical" evidence="5">
    <location>
        <begin position="12"/>
        <end position="32"/>
    </location>
</feature>
<reference evidence="6 7" key="1">
    <citation type="submission" date="2011-04" db="EMBL/GenBank/DDBJ databases">
        <authorList>
            <person name="Muzny D."/>
            <person name="Qin X."/>
            <person name="Deng J."/>
            <person name="Jiang H."/>
            <person name="Liu Y."/>
            <person name="Qu J."/>
            <person name="Song X.-Z."/>
            <person name="Zhang L."/>
            <person name="Thornton R."/>
            <person name="Coyle M."/>
            <person name="Francisco L."/>
            <person name="Jackson L."/>
            <person name="Javaid M."/>
            <person name="Korchina V."/>
            <person name="Kovar C."/>
            <person name="Mata R."/>
            <person name="Mathew T."/>
            <person name="Ngo R."/>
            <person name="Nguyen L."/>
            <person name="Nguyen N."/>
            <person name="Okwuonu G."/>
            <person name="Ongeri F."/>
            <person name="Pham C."/>
            <person name="Simmons D."/>
            <person name="Wilczek-Boney K."/>
            <person name="Hale W."/>
            <person name="Jakkamsetti A."/>
            <person name="Pham P."/>
            <person name="Ruth R."/>
            <person name="San Lucas F."/>
            <person name="Warren J."/>
            <person name="Zhang J."/>
            <person name="Zhao Z."/>
            <person name="Zhou C."/>
            <person name="Zhu D."/>
            <person name="Lee S."/>
            <person name="Bess C."/>
            <person name="Blankenburg K."/>
            <person name="Forbes L."/>
            <person name="Fu Q."/>
            <person name="Gubbala S."/>
            <person name="Hirani K."/>
            <person name="Jayaseelan J.C."/>
            <person name="Lara F."/>
            <person name="Munidasa M."/>
            <person name="Palculict T."/>
            <person name="Patil S."/>
            <person name="Pu L.-L."/>
            <person name="Saada N."/>
            <person name="Tang L."/>
            <person name="Weissenberger G."/>
            <person name="Zhu Y."/>
            <person name="Hemphill L."/>
            <person name="Shang Y."/>
            <person name="Youmans B."/>
            <person name="Ayvaz T."/>
            <person name="Ross M."/>
            <person name="Santibanez J."/>
            <person name="Aqrawi P."/>
            <person name="Gross S."/>
            <person name="Joshi V."/>
            <person name="Fowler G."/>
            <person name="Nazareth L."/>
            <person name="Reid J."/>
            <person name="Worley K."/>
            <person name="Petrosino J."/>
            <person name="Highlander S."/>
            <person name="Gibbs R."/>
        </authorList>
    </citation>
    <scope>NUCLEOTIDE SEQUENCE [LARGE SCALE GENOMIC DNA]</scope>
    <source>
        <strain evidence="6 7">2681</strain>
    </source>
</reference>
<dbReference type="InterPro" id="IPR010899">
    <property type="entry name" value="UPF0344"/>
</dbReference>
<accession>F9DPY8</accession>
<keyword evidence="4 5" id="KW-0472">Membrane</keyword>
<dbReference type="AlphaFoldDB" id="F9DPY8"/>
<feature type="transmembrane region" description="Helical" evidence="5">
    <location>
        <begin position="102"/>
        <end position="121"/>
    </location>
</feature>
<evidence type="ECO:0000256" key="2">
    <source>
        <dbReference type="ARBA" id="ARBA00022692"/>
    </source>
</evidence>
<protein>
    <recommendedName>
        <fullName evidence="5">UPF0344 protein HMPREF9372_0868</fullName>
    </recommendedName>
</protein>
<evidence type="ECO:0000313" key="6">
    <source>
        <dbReference type="EMBL" id="EGQ27181.1"/>
    </source>
</evidence>
<comment type="subcellular location">
    <subcellularLocation>
        <location evidence="5">Cell membrane</location>
        <topology evidence="5">Multi-pass membrane protein</topology>
    </subcellularLocation>
</comment>
<gene>
    <name evidence="6" type="ORF">HMPREF9372_0868</name>
</gene>
<dbReference type="HAMAP" id="MF_01536">
    <property type="entry name" value="UPF0344"/>
    <property type="match status" value="1"/>
</dbReference>
<feature type="transmembrane region" description="Helical" evidence="5">
    <location>
        <begin position="44"/>
        <end position="63"/>
    </location>
</feature>